<keyword evidence="3" id="KW-1185">Reference proteome</keyword>
<evidence type="ECO:0000313" key="3">
    <source>
        <dbReference type="Proteomes" id="UP000199400"/>
    </source>
</evidence>
<proteinExistence type="predicted"/>
<organism evidence="2 3">
    <name type="scientific">Nannocystis exedens</name>
    <dbReference type="NCBI Taxonomy" id="54"/>
    <lineage>
        <taxon>Bacteria</taxon>
        <taxon>Pseudomonadati</taxon>
        <taxon>Myxococcota</taxon>
        <taxon>Polyangia</taxon>
        <taxon>Nannocystales</taxon>
        <taxon>Nannocystaceae</taxon>
        <taxon>Nannocystis</taxon>
    </lineage>
</organism>
<evidence type="ECO:0000256" key="1">
    <source>
        <dbReference type="SAM" id="MobiDB-lite"/>
    </source>
</evidence>
<dbReference type="Proteomes" id="UP000199400">
    <property type="component" value="Unassembled WGS sequence"/>
</dbReference>
<accession>A0A1I2DNL1</accession>
<dbReference type="EMBL" id="FOMX01000020">
    <property type="protein sequence ID" value="SFE81971.1"/>
    <property type="molecule type" value="Genomic_DNA"/>
</dbReference>
<name>A0A1I2DNL1_9BACT</name>
<evidence type="ECO:0000313" key="2">
    <source>
        <dbReference type="EMBL" id="SFE81971.1"/>
    </source>
</evidence>
<reference evidence="3" key="1">
    <citation type="submission" date="2016-10" db="EMBL/GenBank/DDBJ databases">
        <authorList>
            <person name="Varghese N."/>
            <person name="Submissions S."/>
        </authorList>
    </citation>
    <scope>NUCLEOTIDE SEQUENCE [LARGE SCALE GENOMIC DNA]</scope>
    <source>
        <strain evidence="3">ATCC 25963</strain>
    </source>
</reference>
<feature type="region of interest" description="Disordered" evidence="1">
    <location>
        <begin position="558"/>
        <end position="655"/>
    </location>
</feature>
<sequence length="903" mass="93828">MASATGRDGQASGLGLRLELAQGPGGPRVRLHAGPADLAPGLRLAALVAEPVGEARPRSAAALREGPWRALEARLEVSAAALEGAARQLCGVAIGTWPIGQVAVDAVGESVVLTLAGPRDDGWPALAQIELGVGVVDGEIAVRARRVWATGPLAPSGAALWMAAARGLARGREGVVRLDGATLRVTPEWLLRRAFRAAGAAPPRSRGLQVTRVRGEGRGLRVVLADVAHGAGPEGHVRKGMPEGTWARGHAREDMSLAPDDPLAELRAALRAGDRAAALAALGYAPAPTHPGARRLTRALAQVQAELLRFRDPAGAAAAVRAWLAAAPDDPEAWWRVTVAQARAGEAEGVVRGLAALERMPGPPAARLRRRVARALVEAEQLGAGGRARAVLEDMSLGAGPAAQAEAWRALAIARAGDPQAASEAVEAAVSAALAAAARCERAWCEAAELHARVAAAGRRCGRDVAEAERAASEVAEAALRLAREGRLRQLGEAIAGQTRRADRKRVRTELQARAARSLDAGAMLALAEMVEETGERGRAQALRQVAGFLLPGWAVDSREGGSEGRLAGSGEAAGEGGSEGRPAGTGEAARGGSQAHGEGREPAGARAGSSTATELMSVERISAGQSRAEKSEQRSVVDASSDTWGASDEGGEPREAIRRSLRELVAATAGIRAARELTLVDLEEAARVSALVEPEVQWLRAATGLRLPVRVGRGGPEGGVAIRNEREPAIVVYPAIVRQDPRERRFRLALAAELVRGGLAIALDPAGASLHELLAALAWLGEPSQVPTLPGAQTIVRLWQKRGVTPERFASELRARLAGQLQGWRADAASVTRLATLLRGDHCVAAARLAAAFDGALLAIGRDARLPAPVDEAGARRVCATDEAQRLFRAAGLFFAAGDEHG</sequence>
<dbReference type="STRING" id="54.SAMN02745121_05634"/>
<protein>
    <submittedName>
        <fullName evidence="2">Uncharacterized protein</fullName>
    </submittedName>
</protein>
<dbReference type="AlphaFoldDB" id="A0A1I2DNL1"/>
<dbReference type="RefSeq" id="WP_096327299.1">
    <property type="nucleotide sequence ID" value="NZ_FOMX01000020.1"/>
</dbReference>
<gene>
    <name evidence="2" type="ORF">SAMN02745121_05634</name>
</gene>